<organism evidence="3 4">
    <name type="scientific">Sphagnum jensenii</name>
    <dbReference type="NCBI Taxonomy" id="128206"/>
    <lineage>
        <taxon>Eukaryota</taxon>
        <taxon>Viridiplantae</taxon>
        <taxon>Streptophyta</taxon>
        <taxon>Embryophyta</taxon>
        <taxon>Bryophyta</taxon>
        <taxon>Sphagnophytina</taxon>
        <taxon>Sphagnopsida</taxon>
        <taxon>Sphagnales</taxon>
        <taxon>Sphagnaceae</taxon>
        <taxon>Sphagnum</taxon>
    </lineage>
</organism>
<dbReference type="EMBL" id="OZ020098">
    <property type="protein sequence ID" value="CAK9270970.1"/>
    <property type="molecule type" value="Genomic_DNA"/>
</dbReference>
<feature type="region of interest" description="Disordered" evidence="2">
    <location>
        <begin position="78"/>
        <end position="108"/>
    </location>
</feature>
<keyword evidence="4" id="KW-1185">Reference proteome</keyword>
<sequence length="205" mass="23050">MSNGDHCSENWDHVSETGDWESEVVEHTQSLSSLTYEALRVWPASQQTSVLVFVSLSEHHSKLSAWIMQLTFVAAGAEKPPVSPSHRHSRPSNGDSKEILGSPRTPWNSLTEEQKLATLHNLNDKLVKQVASLQTHRESLTNKVLQIEEELNVAKEAQEEIAALKIEHMNQMKENFDKMHVAEEENTSSVEVEPREGCREGSPFS</sequence>
<accession>A0ABP0WZY4</accession>
<evidence type="ECO:0000313" key="3">
    <source>
        <dbReference type="EMBL" id="CAK9270970.1"/>
    </source>
</evidence>
<protein>
    <submittedName>
        <fullName evidence="3">Uncharacterized protein</fullName>
    </submittedName>
</protein>
<feature type="region of interest" description="Disordered" evidence="2">
    <location>
        <begin position="180"/>
        <end position="205"/>
    </location>
</feature>
<evidence type="ECO:0000256" key="2">
    <source>
        <dbReference type="SAM" id="MobiDB-lite"/>
    </source>
</evidence>
<feature type="coiled-coil region" evidence="1">
    <location>
        <begin position="123"/>
        <end position="174"/>
    </location>
</feature>
<evidence type="ECO:0000313" key="4">
    <source>
        <dbReference type="Proteomes" id="UP001497444"/>
    </source>
</evidence>
<evidence type="ECO:0000256" key="1">
    <source>
        <dbReference type="SAM" id="Coils"/>
    </source>
</evidence>
<name>A0ABP0WZY4_9BRYO</name>
<dbReference type="Proteomes" id="UP001497444">
    <property type="component" value="Chromosome 3"/>
</dbReference>
<gene>
    <name evidence="3" type="ORF">CSSPJE1EN1_LOCUS16448</name>
</gene>
<reference evidence="3" key="1">
    <citation type="submission" date="2024-02" db="EMBL/GenBank/DDBJ databases">
        <authorList>
            <consortium name="ELIXIR-Norway"/>
            <consortium name="Elixir Norway"/>
        </authorList>
    </citation>
    <scope>NUCLEOTIDE SEQUENCE</scope>
</reference>
<proteinExistence type="predicted"/>
<keyword evidence="1" id="KW-0175">Coiled coil</keyword>